<proteinExistence type="predicted"/>
<gene>
    <name evidence="1" type="ORF">GCM10009544_54100</name>
</gene>
<name>A0ABP3KTK7_9ACTN</name>
<dbReference type="SUPFAM" id="SSF56059">
    <property type="entry name" value="Glutathione synthetase ATP-binding domain-like"/>
    <property type="match status" value="1"/>
</dbReference>
<accession>A0ABP3KTK7</accession>
<protein>
    <recommendedName>
        <fullName evidence="3">Circularly permuted type 2 ATP-grasp protein</fullName>
    </recommendedName>
</protein>
<evidence type="ECO:0008006" key="3">
    <source>
        <dbReference type="Google" id="ProtNLM"/>
    </source>
</evidence>
<keyword evidence="2" id="KW-1185">Reference proteome</keyword>
<sequence>MTTAPVAGTLDAAVHRFHELLGQEDSARATHHRLRDGQRAAGLTPGGRLLSHVLRPRFMSDTEHARVCADGARLTDAIHRLAAHALRTGAAGDLVRQHLALTPEETALAGTAPLTGPFTQESRLDGFRTADRTAFVEYNSHSPVGIVSQDLLCDIWAGVPVMETFRREYRVEAVPGCRWTADSLVSAWRTGGAPGGEPHVAVVDWESGFAWEFEALRAELQGRGVPAVVCSPDDLHYETGRGLYTRDPDGRRRPITVVHRRVLLNDLLSRYGHTLTDHPLTRAWAAGACVMVNPYTSHLAHKKSVLALLTDPRAGDLLPEPEAAAARELVPWTRLVRAGTTTCPDGHRTDLMTLARDRRDRLVLKPNDDYGGRGVLFGWETTDREWQAALGRALLSPHVVQERVTIPTASYPVLVRGRLRAEEYAESTDPFLFGADSPGCISRLSRTSLLNVSAGGCVAAVFRVAPRTP</sequence>
<dbReference type="EMBL" id="BAAAHB010000089">
    <property type="protein sequence ID" value="GAA0485761.1"/>
    <property type="molecule type" value="Genomic_DNA"/>
</dbReference>
<evidence type="ECO:0000313" key="1">
    <source>
        <dbReference type="EMBL" id="GAA0485761.1"/>
    </source>
</evidence>
<comment type="caution">
    <text evidence="1">The sequence shown here is derived from an EMBL/GenBank/DDBJ whole genome shotgun (WGS) entry which is preliminary data.</text>
</comment>
<dbReference type="Proteomes" id="UP001499895">
    <property type="component" value="Unassembled WGS sequence"/>
</dbReference>
<evidence type="ECO:0000313" key="2">
    <source>
        <dbReference type="Proteomes" id="UP001499895"/>
    </source>
</evidence>
<organism evidence="1 2">
    <name type="scientific">Streptomyces stramineus</name>
    <dbReference type="NCBI Taxonomy" id="173861"/>
    <lineage>
        <taxon>Bacteria</taxon>
        <taxon>Bacillati</taxon>
        <taxon>Actinomycetota</taxon>
        <taxon>Actinomycetes</taxon>
        <taxon>Kitasatosporales</taxon>
        <taxon>Streptomycetaceae</taxon>
        <taxon>Streptomyces</taxon>
    </lineage>
</organism>
<reference evidence="2" key="1">
    <citation type="journal article" date="2019" name="Int. J. Syst. Evol. Microbiol.">
        <title>The Global Catalogue of Microorganisms (GCM) 10K type strain sequencing project: providing services to taxonomists for standard genome sequencing and annotation.</title>
        <authorList>
            <consortium name="The Broad Institute Genomics Platform"/>
            <consortium name="The Broad Institute Genome Sequencing Center for Infectious Disease"/>
            <person name="Wu L."/>
            <person name="Ma J."/>
        </authorList>
    </citation>
    <scope>NUCLEOTIDE SEQUENCE [LARGE SCALE GENOMIC DNA]</scope>
    <source>
        <strain evidence="2">JCM 10649</strain>
    </source>
</reference>
<dbReference type="RefSeq" id="WP_344095583.1">
    <property type="nucleotide sequence ID" value="NZ_BAAAHB010000089.1"/>
</dbReference>